<gene>
    <name evidence="7" type="ORF">IFM89_033211</name>
</gene>
<name>A0A835ME57_9MAGN</name>
<keyword evidence="2 5" id="KW-0812">Transmembrane</keyword>
<dbReference type="AlphaFoldDB" id="A0A835ME57"/>
<dbReference type="OrthoDB" id="1737455at2759"/>
<evidence type="ECO:0000256" key="1">
    <source>
        <dbReference type="ARBA" id="ARBA00004141"/>
    </source>
</evidence>
<evidence type="ECO:0000256" key="4">
    <source>
        <dbReference type="ARBA" id="ARBA00023136"/>
    </source>
</evidence>
<evidence type="ECO:0000313" key="8">
    <source>
        <dbReference type="Proteomes" id="UP000631114"/>
    </source>
</evidence>
<evidence type="ECO:0000256" key="3">
    <source>
        <dbReference type="ARBA" id="ARBA00022989"/>
    </source>
</evidence>
<reference evidence="7 8" key="1">
    <citation type="submission" date="2020-10" db="EMBL/GenBank/DDBJ databases">
        <title>The Coptis chinensis genome and diversification of protoberbering-type alkaloids.</title>
        <authorList>
            <person name="Wang B."/>
            <person name="Shu S."/>
            <person name="Song C."/>
            <person name="Liu Y."/>
        </authorList>
    </citation>
    <scope>NUCLEOTIDE SEQUENCE [LARGE SCALE GENOMIC DNA]</scope>
    <source>
        <strain evidence="7">HL-2020</strain>
        <tissue evidence="7">Leaf</tissue>
    </source>
</reference>
<dbReference type="Pfam" id="PF08510">
    <property type="entry name" value="PIG-P"/>
    <property type="match status" value="1"/>
</dbReference>
<dbReference type="PANTHER" id="PTHR47681">
    <property type="entry name" value="PHOSPHATIDYLINOSITOL N-ACETYLGLUCOSAMINYLTRANSFERASE SUBUNIT P-RELATED"/>
    <property type="match status" value="1"/>
</dbReference>
<sequence>MPFVGDLVGEKSEDFEDKQESIDETICNIKSMVGIGYWAIAAPTYAMVTIVLAMVFYIGQNFMATPPPTSLNTMFDEYSREHSSVMASLEEDEQPIEPISDIGTDQLNELMFNSLN</sequence>
<protein>
    <recommendedName>
        <fullName evidence="6">PIG-P domain-containing protein</fullName>
    </recommendedName>
</protein>
<proteinExistence type="predicted"/>
<evidence type="ECO:0000256" key="2">
    <source>
        <dbReference type="ARBA" id="ARBA00022692"/>
    </source>
</evidence>
<organism evidence="7 8">
    <name type="scientific">Coptis chinensis</name>
    <dbReference type="NCBI Taxonomy" id="261450"/>
    <lineage>
        <taxon>Eukaryota</taxon>
        <taxon>Viridiplantae</taxon>
        <taxon>Streptophyta</taxon>
        <taxon>Embryophyta</taxon>
        <taxon>Tracheophyta</taxon>
        <taxon>Spermatophyta</taxon>
        <taxon>Magnoliopsida</taxon>
        <taxon>Ranunculales</taxon>
        <taxon>Ranunculaceae</taxon>
        <taxon>Coptidoideae</taxon>
        <taxon>Coptis</taxon>
    </lineage>
</organism>
<dbReference type="EMBL" id="JADFTS010000001">
    <property type="protein sequence ID" value="KAF9626392.1"/>
    <property type="molecule type" value="Genomic_DNA"/>
</dbReference>
<evidence type="ECO:0000256" key="5">
    <source>
        <dbReference type="SAM" id="Phobius"/>
    </source>
</evidence>
<feature type="transmembrane region" description="Helical" evidence="5">
    <location>
        <begin position="35"/>
        <end position="58"/>
    </location>
</feature>
<keyword evidence="8" id="KW-1185">Reference proteome</keyword>
<dbReference type="PANTHER" id="PTHR47681:SF3">
    <property type="entry name" value="PHOSPHATIDYLINOSITOL N-ACETYLGLUCOSAMINYLTRANSFERASE SUBUNIT P-RELATED"/>
    <property type="match status" value="1"/>
</dbReference>
<evidence type="ECO:0000259" key="6">
    <source>
        <dbReference type="Pfam" id="PF08510"/>
    </source>
</evidence>
<accession>A0A835ME57</accession>
<dbReference type="GO" id="GO:0016020">
    <property type="term" value="C:membrane"/>
    <property type="evidence" value="ECO:0007669"/>
    <property type="project" value="UniProtKB-SubCell"/>
</dbReference>
<feature type="domain" description="PIG-P" evidence="6">
    <location>
        <begin position="37"/>
        <end position="112"/>
    </location>
</feature>
<dbReference type="Proteomes" id="UP000631114">
    <property type="component" value="Unassembled WGS sequence"/>
</dbReference>
<comment type="caution">
    <text evidence="7">The sequence shown here is derived from an EMBL/GenBank/DDBJ whole genome shotgun (WGS) entry which is preliminary data.</text>
</comment>
<keyword evidence="3 5" id="KW-1133">Transmembrane helix</keyword>
<keyword evidence="4 5" id="KW-0472">Membrane</keyword>
<dbReference type="InterPro" id="IPR013717">
    <property type="entry name" value="PIG-P"/>
</dbReference>
<evidence type="ECO:0000313" key="7">
    <source>
        <dbReference type="EMBL" id="KAF9626392.1"/>
    </source>
</evidence>
<comment type="subcellular location">
    <subcellularLocation>
        <location evidence="1">Membrane</location>
        <topology evidence="1">Multi-pass membrane protein</topology>
    </subcellularLocation>
</comment>